<organism evidence="2 3">
    <name type="scientific">Anaerosporomusa subterranea</name>
    <dbReference type="NCBI Taxonomy" id="1794912"/>
    <lineage>
        <taxon>Bacteria</taxon>
        <taxon>Bacillati</taxon>
        <taxon>Bacillota</taxon>
        <taxon>Negativicutes</taxon>
        <taxon>Acetonemataceae</taxon>
        <taxon>Anaerosporomusa</taxon>
    </lineage>
</organism>
<dbReference type="STRING" id="1794912.AXX12_08545"/>
<dbReference type="AlphaFoldDB" id="A0A154BRB7"/>
<proteinExistence type="predicted"/>
<dbReference type="EMBL" id="LSGP01000017">
    <property type="protein sequence ID" value="KYZ76471.1"/>
    <property type="molecule type" value="Genomic_DNA"/>
</dbReference>
<dbReference type="RefSeq" id="WP_066242001.1">
    <property type="nucleotide sequence ID" value="NZ_LSGP01000017.1"/>
</dbReference>
<accession>A0A154BRB7</accession>
<protein>
    <recommendedName>
        <fullName evidence="1">DUF1659 domain-containing protein</fullName>
    </recommendedName>
</protein>
<dbReference type="OrthoDB" id="1954703at2"/>
<comment type="caution">
    <text evidence="2">The sequence shown here is derived from an EMBL/GenBank/DDBJ whole genome shotgun (WGS) entry which is preliminary data.</text>
</comment>
<evidence type="ECO:0000313" key="3">
    <source>
        <dbReference type="Proteomes" id="UP000076268"/>
    </source>
</evidence>
<feature type="domain" description="DUF1659" evidence="1">
    <location>
        <begin position="3"/>
        <end position="72"/>
    </location>
</feature>
<dbReference type="Pfam" id="PF07872">
    <property type="entry name" value="DUF1659"/>
    <property type="match status" value="1"/>
</dbReference>
<evidence type="ECO:0000313" key="2">
    <source>
        <dbReference type="EMBL" id="KYZ76471.1"/>
    </source>
</evidence>
<keyword evidence="3" id="KW-1185">Reference proteome</keyword>
<gene>
    <name evidence="2" type="ORF">AXX12_08545</name>
</gene>
<reference evidence="2 3" key="1">
    <citation type="submission" date="2016-02" db="EMBL/GenBank/DDBJ databases">
        <title>Anaerosporomusa subterraneum gen. nov., sp. nov., a spore-forming obligate anaerobe isolated from saprolite.</title>
        <authorList>
            <person name="Choi J.K."/>
            <person name="Shah M."/>
            <person name="Yee N."/>
        </authorList>
    </citation>
    <scope>NUCLEOTIDE SEQUENCE [LARGE SCALE GENOMIC DNA]</scope>
    <source>
        <strain evidence="2 3">RU4</strain>
    </source>
</reference>
<sequence>MAIVNMPQAARLQIKVQTGLNASGAPVYRVRSLQNLKNGTVDDSVYAVAQGLASLQQHTVVAISRQDDANLIDQ</sequence>
<dbReference type="InterPro" id="IPR012454">
    <property type="entry name" value="DUF1659"/>
</dbReference>
<evidence type="ECO:0000259" key="1">
    <source>
        <dbReference type="Pfam" id="PF07872"/>
    </source>
</evidence>
<name>A0A154BRB7_ANASB</name>
<dbReference type="Proteomes" id="UP000076268">
    <property type="component" value="Unassembled WGS sequence"/>
</dbReference>